<keyword evidence="2" id="KW-1185">Reference proteome</keyword>
<reference evidence="1 2" key="1">
    <citation type="submission" date="2024-02" db="EMBL/GenBank/DDBJ databases">
        <authorList>
            <person name="Chen Y."/>
            <person name="Shah S."/>
            <person name="Dougan E. K."/>
            <person name="Thang M."/>
            <person name="Chan C."/>
        </authorList>
    </citation>
    <scope>NUCLEOTIDE SEQUENCE [LARGE SCALE GENOMIC DNA]</scope>
</reference>
<dbReference type="Proteomes" id="UP001642484">
    <property type="component" value="Unassembled WGS sequence"/>
</dbReference>
<protein>
    <submittedName>
        <fullName evidence="1">Uncharacterized protein</fullName>
    </submittedName>
</protein>
<dbReference type="PANTHER" id="PTHR11132">
    <property type="entry name" value="SOLUTE CARRIER FAMILY 35"/>
    <property type="match status" value="1"/>
</dbReference>
<sequence length="474" mass="53248">MRSLAMECASPPAWYHIPLLRWPWTRRWNPRRARLFVVVFVVVASTCEDCWARFARSETRPESVVDSGWICWIQSLGAKTPRPDWMPRCFSRPSTRRCKTQKDECHEQVPLKWLKLLVAPLLALAVGFLSYACGRQGQVPILLMYFGAQTGMNLFIKYIVSELEVDREKTGIPIGFLLTAIQQLVAFASFCAFLGFSHLYRGGGYGYWDRVCQSSKRERFYVLIFSLLFAFNIGLNNFSLSQLDISVNHVIRSCLPLATALLEMVCRHRRRSAAAWSLLVMGVGCAMVANWCKDSRDRGRLESTRLGVLAAILSACFNGGYLVVTKMLEDDLKLSPIDATFYMALPVIFIMMWPTVRIVHPTRWSNSTSDDMTDLQVFQEVWQTNPAAVGPVFFSGVLAFGYNVLQYKLISQLEATKASFAAIVNMGMAVLLSLVSGTETLPERRVTFLLAILGNFAAFAAFGRLDRASGATAE</sequence>
<evidence type="ECO:0000313" key="1">
    <source>
        <dbReference type="EMBL" id="CAK9096240.1"/>
    </source>
</evidence>
<dbReference type="EMBL" id="CAXAMN010025583">
    <property type="protein sequence ID" value="CAK9096240.1"/>
    <property type="molecule type" value="Genomic_DNA"/>
</dbReference>
<accession>A0ABP0R6M4</accession>
<comment type="caution">
    <text evidence="1">The sequence shown here is derived from an EMBL/GenBank/DDBJ whole genome shotgun (WGS) entry which is preliminary data.</text>
</comment>
<evidence type="ECO:0000313" key="2">
    <source>
        <dbReference type="Proteomes" id="UP001642484"/>
    </source>
</evidence>
<gene>
    <name evidence="1" type="ORF">CCMP2556_LOCUS45773</name>
</gene>
<name>A0ABP0R6M4_9DINO</name>
<proteinExistence type="predicted"/>
<organism evidence="1 2">
    <name type="scientific">Durusdinium trenchii</name>
    <dbReference type="NCBI Taxonomy" id="1381693"/>
    <lineage>
        <taxon>Eukaryota</taxon>
        <taxon>Sar</taxon>
        <taxon>Alveolata</taxon>
        <taxon>Dinophyceae</taxon>
        <taxon>Suessiales</taxon>
        <taxon>Symbiodiniaceae</taxon>
        <taxon>Durusdinium</taxon>
    </lineage>
</organism>
<dbReference type="InterPro" id="IPR050186">
    <property type="entry name" value="TPT_transporter"/>
</dbReference>